<evidence type="ECO:0000256" key="5">
    <source>
        <dbReference type="ARBA" id="ARBA00022842"/>
    </source>
</evidence>
<dbReference type="GO" id="GO:0000287">
    <property type="term" value="F:magnesium ion binding"/>
    <property type="evidence" value="ECO:0007669"/>
    <property type="project" value="UniProtKB-UniRule"/>
</dbReference>
<comment type="cofactor">
    <cofactor evidence="1 7">
        <name>Mg(2+)</name>
        <dbReference type="ChEBI" id="CHEBI:18420"/>
    </cofactor>
</comment>
<feature type="binding site" evidence="7">
    <location>
        <position position="144"/>
    </location>
    <ligand>
        <name>substrate</name>
    </ligand>
</feature>
<dbReference type="FunFam" id="3.90.80.10:FF:000003">
    <property type="entry name" value="Inorganic pyrophosphatase"/>
    <property type="match status" value="1"/>
</dbReference>
<evidence type="ECO:0000313" key="8">
    <source>
        <dbReference type="EMBL" id="PIU03630.1"/>
    </source>
</evidence>
<feature type="binding site" evidence="7">
    <location>
        <position position="107"/>
    </location>
    <ligand>
        <name>Mg(2+)</name>
        <dbReference type="ChEBI" id="CHEBI:18420"/>
        <label>1</label>
    </ligand>
</feature>
<dbReference type="Pfam" id="PF00719">
    <property type="entry name" value="Pyrophosphatase"/>
    <property type="match status" value="1"/>
</dbReference>
<evidence type="ECO:0000256" key="2">
    <source>
        <dbReference type="ARBA" id="ARBA00022490"/>
    </source>
</evidence>
<feature type="binding site" evidence="7">
    <location>
        <position position="33"/>
    </location>
    <ligand>
        <name>substrate</name>
    </ligand>
</feature>
<dbReference type="Gene3D" id="3.90.80.10">
    <property type="entry name" value="Inorganic pyrophosphatase"/>
    <property type="match status" value="1"/>
</dbReference>
<dbReference type="GO" id="GO:0006796">
    <property type="term" value="P:phosphate-containing compound metabolic process"/>
    <property type="evidence" value="ECO:0007669"/>
    <property type="project" value="InterPro"/>
</dbReference>
<comment type="subcellular location">
    <subcellularLocation>
        <location evidence="7">Cytoplasm</location>
    </subcellularLocation>
</comment>
<feature type="binding site" evidence="7">
    <location>
        <position position="75"/>
    </location>
    <ligand>
        <name>Mg(2+)</name>
        <dbReference type="ChEBI" id="CHEBI:18420"/>
        <label>2</label>
    </ligand>
</feature>
<comment type="similarity">
    <text evidence="7">Belongs to the PPase family.</text>
</comment>
<dbReference type="Proteomes" id="UP000228996">
    <property type="component" value="Unassembled WGS sequence"/>
</dbReference>
<feature type="binding site" evidence="7">
    <location>
        <position position="59"/>
    </location>
    <ligand>
        <name>substrate</name>
    </ligand>
</feature>
<feature type="binding site" evidence="7">
    <location>
        <position position="70"/>
    </location>
    <ligand>
        <name>Mg(2+)</name>
        <dbReference type="ChEBI" id="CHEBI:18420"/>
        <label>1</label>
    </ligand>
</feature>
<evidence type="ECO:0000256" key="3">
    <source>
        <dbReference type="ARBA" id="ARBA00022723"/>
    </source>
</evidence>
<gene>
    <name evidence="7" type="primary">ppa</name>
    <name evidence="8" type="ORF">COT44_02445</name>
</gene>
<dbReference type="AlphaFoldDB" id="A0A2M6XD81"/>
<dbReference type="CDD" id="cd00412">
    <property type="entry name" value="pyrophosphatase"/>
    <property type="match status" value="1"/>
</dbReference>
<evidence type="ECO:0000256" key="4">
    <source>
        <dbReference type="ARBA" id="ARBA00022801"/>
    </source>
</evidence>
<dbReference type="InterPro" id="IPR008162">
    <property type="entry name" value="Pyrophosphatase"/>
</dbReference>
<protein>
    <recommendedName>
        <fullName evidence="7">Inorganic pyrophosphatase</fullName>
        <ecNumber evidence="7">3.6.1.1</ecNumber>
    </recommendedName>
    <alternativeName>
        <fullName evidence="7">Pyrophosphate phospho-hydrolase</fullName>
        <shortName evidence="7">PPase</shortName>
    </alternativeName>
</protein>
<comment type="subunit">
    <text evidence="7">Homohexamer.</text>
</comment>
<comment type="catalytic activity">
    <reaction evidence="6 7">
        <text>diphosphate + H2O = 2 phosphate + H(+)</text>
        <dbReference type="Rhea" id="RHEA:24576"/>
        <dbReference type="ChEBI" id="CHEBI:15377"/>
        <dbReference type="ChEBI" id="CHEBI:15378"/>
        <dbReference type="ChEBI" id="CHEBI:33019"/>
        <dbReference type="ChEBI" id="CHEBI:43474"/>
        <dbReference type="EC" id="3.6.1.1"/>
    </reaction>
</comment>
<accession>A0A2M6XD81</accession>
<comment type="function">
    <text evidence="7">Catalyzes the hydrolysis of inorganic pyrophosphate (PPi) forming two phosphate ions.</text>
</comment>
<keyword evidence="4 7" id="KW-0378">Hydrolase</keyword>
<evidence type="ECO:0000256" key="1">
    <source>
        <dbReference type="ARBA" id="ARBA00001946"/>
    </source>
</evidence>
<evidence type="ECO:0000256" key="7">
    <source>
        <dbReference type="HAMAP-Rule" id="MF_00209"/>
    </source>
</evidence>
<dbReference type="EC" id="3.6.1.1" evidence="7"/>
<name>A0A2M6XD81_9BACT</name>
<dbReference type="PANTHER" id="PTHR10286">
    <property type="entry name" value="INORGANIC PYROPHOSPHATASE"/>
    <property type="match status" value="1"/>
</dbReference>
<organism evidence="8 9">
    <name type="scientific">Candidatus Shapirobacteria bacterium CG08_land_8_20_14_0_20_39_18</name>
    <dbReference type="NCBI Taxonomy" id="1974883"/>
    <lineage>
        <taxon>Bacteria</taxon>
        <taxon>Candidatus Shapironibacteriota</taxon>
    </lineage>
</organism>
<dbReference type="EMBL" id="PEYO01000013">
    <property type="protein sequence ID" value="PIU03630.1"/>
    <property type="molecule type" value="Genomic_DNA"/>
</dbReference>
<dbReference type="HAMAP" id="MF_00209">
    <property type="entry name" value="Inorganic_PPase"/>
    <property type="match status" value="1"/>
</dbReference>
<keyword evidence="5 7" id="KW-0460">Magnesium</keyword>
<dbReference type="GO" id="GO:0004427">
    <property type="term" value="F:inorganic diphosphate phosphatase activity"/>
    <property type="evidence" value="ECO:0007669"/>
    <property type="project" value="UniProtKB-UniRule"/>
</dbReference>
<keyword evidence="2 7" id="KW-0963">Cytoplasm</keyword>
<feature type="binding site" evidence="7">
    <location>
        <position position="47"/>
    </location>
    <ligand>
        <name>substrate</name>
    </ligand>
</feature>
<dbReference type="PROSITE" id="PS00387">
    <property type="entry name" value="PPASE"/>
    <property type="match status" value="1"/>
</dbReference>
<dbReference type="InterPro" id="IPR036649">
    <property type="entry name" value="Pyrophosphatase_sf"/>
</dbReference>
<comment type="caution">
    <text evidence="8">The sequence shown here is derived from an EMBL/GenBank/DDBJ whole genome shotgun (WGS) entry which is preliminary data.</text>
</comment>
<keyword evidence="3 7" id="KW-0479">Metal-binding</keyword>
<evidence type="ECO:0000313" key="9">
    <source>
        <dbReference type="Proteomes" id="UP000228996"/>
    </source>
</evidence>
<proteinExistence type="inferred from homology"/>
<evidence type="ECO:0000256" key="6">
    <source>
        <dbReference type="ARBA" id="ARBA00047820"/>
    </source>
</evidence>
<dbReference type="GO" id="GO:0005737">
    <property type="term" value="C:cytoplasm"/>
    <property type="evidence" value="ECO:0007669"/>
    <property type="project" value="UniProtKB-SubCell"/>
</dbReference>
<reference evidence="9" key="1">
    <citation type="submission" date="2017-09" db="EMBL/GenBank/DDBJ databases">
        <title>Depth-based differentiation of microbial function through sediment-hosted aquifers and enrichment of novel symbionts in the deep terrestrial subsurface.</title>
        <authorList>
            <person name="Probst A.J."/>
            <person name="Ladd B."/>
            <person name="Jarett J.K."/>
            <person name="Geller-Mcgrath D.E."/>
            <person name="Sieber C.M.K."/>
            <person name="Emerson J.B."/>
            <person name="Anantharaman K."/>
            <person name="Thomas B.C."/>
            <person name="Malmstrom R."/>
            <person name="Stieglmeier M."/>
            <person name="Klingl A."/>
            <person name="Woyke T."/>
            <person name="Ryan C.M."/>
            <person name="Banfield J.F."/>
        </authorList>
    </citation>
    <scope>NUCLEOTIDE SEQUENCE [LARGE SCALE GENOMIC DNA]</scope>
</reference>
<sequence>MNQDNLVHSLPAGKNPPFEVNCLVEIPKGGTNKYEYDPELNIFRLDRVLYEAVFYPTEYGLMPQTLNASDGDPLDLMVLSTYPTFPGCLVSCRPIGLLRLSDSGEMDDKIITVMADDPRFSGVHDMVDLPIHEKKEIKNFWENYAELQPDKKIRIEGWSGKEKAHEIIKQAIEDFSKQKEE</sequence>
<dbReference type="SUPFAM" id="SSF50324">
    <property type="entry name" value="Inorganic pyrophosphatase"/>
    <property type="match status" value="1"/>
</dbReference>
<feature type="binding site" evidence="7">
    <location>
        <position position="75"/>
    </location>
    <ligand>
        <name>Mg(2+)</name>
        <dbReference type="ChEBI" id="CHEBI:18420"/>
        <label>1</label>
    </ligand>
</feature>